<comment type="caution">
    <text evidence="9">The sequence shown here is derived from an EMBL/GenBank/DDBJ whole genome shotgun (WGS) entry which is preliminary data.</text>
</comment>
<protein>
    <submittedName>
        <fullName evidence="9">Yos1-like protein</fullName>
    </submittedName>
</protein>
<keyword evidence="10" id="KW-1185">Reference proteome</keyword>
<gene>
    <name evidence="9" type="ORF">HANVADRAFT_23969</name>
</gene>
<organism evidence="9 10">
    <name type="scientific">Hanseniaspora valbyensis NRRL Y-1626</name>
    <dbReference type="NCBI Taxonomy" id="766949"/>
    <lineage>
        <taxon>Eukaryota</taxon>
        <taxon>Fungi</taxon>
        <taxon>Dikarya</taxon>
        <taxon>Ascomycota</taxon>
        <taxon>Saccharomycotina</taxon>
        <taxon>Saccharomycetes</taxon>
        <taxon>Saccharomycodales</taxon>
        <taxon>Saccharomycodaceae</taxon>
        <taxon>Hanseniaspora</taxon>
    </lineage>
</organism>
<keyword evidence="2" id="KW-0813">Transport</keyword>
<dbReference type="EMBL" id="LXPE01000011">
    <property type="protein sequence ID" value="OBA27008.1"/>
    <property type="molecule type" value="Genomic_DNA"/>
</dbReference>
<evidence type="ECO:0000313" key="10">
    <source>
        <dbReference type="Proteomes" id="UP000092321"/>
    </source>
</evidence>
<feature type="transmembrane region" description="Helical" evidence="8">
    <location>
        <begin position="6"/>
        <end position="22"/>
    </location>
</feature>
<dbReference type="GO" id="GO:0005789">
    <property type="term" value="C:endoplasmic reticulum membrane"/>
    <property type="evidence" value="ECO:0007669"/>
    <property type="project" value="TreeGrafter"/>
</dbReference>
<dbReference type="GO" id="GO:0000139">
    <property type="term" value="C:Golgi membrane"/>
    <property type="evidence" value="ECO:0007669"/>
    <property type="project" value="TreeGrafter"/>
</dbReference>
<evidence type="ECO:0000256" key="3">
    <source>
        <dbReference type="ARBA" id="ARBA00022692"/>
    </source>
</evidence>
<keyword evidence="5 8" id="KW-1133">Transmembrane helix</keyword>
<sequence length="98" mass="11314">MFGFGRFFYVSLFFINAIAILNEERFLRRIGLGSNKSQAQLQQQHNQYPYSTTANTQNINNDSIKAKLISLIYSIQTLLRIPLIIINVLVIIYELLFG</sequence>
<keyword evidence="6 8" id="KW-0472">Membrane</keyword>
<dbReference type="AlphaFoldDB" id="A0A1B7TE84"/>
<evidence type="ECO:0000256" key="5">
    <source>
        <dbReference type="ARBA" id="ARBA00022989"/>
    </source>
</evidence>
<evidence type="ECO:0000313" key="9">
    <source>
        <dbReference type="EMBL" id="OBA27008.1"/>
    </source>
</evidence>
<evidence type="ECO:0000256" key="4">
    <source>
        <dbReference type="ARBA" id="ARBA00022927"/>
    </source>
</evidence>
<dbReference type="PANTHER" id="PTHR15858">
    <property type="entry name" value="IMMEDIATE EARLY RESPONSE 3-INTERACTING PROTEIN 1"/>
    <property type="match status" value="1"/>
</dbReference>
<accession>A0A1B7TE84</accession>
<feature type="transmembrane region" description="Helical" evidence="8">
    <location>
        <begin position="77"/>
        <end position="96"/>
    </location>
</feature>
<reference evidence="10" key="1">
    <citation type="journal article" date="2016" name="Proc. Natl. Acad. Sci. U.S.A.">
        <title>Comparative genomics of biotechnologically important yeasts.</title>
        <authorList>
            <person name="Riley R."/>
            <person name="Haridas S."/>
            <person name="Wolfe K.H."/>
            <person name="Lopes M.R."/>
            <person name="Hittinger C.T."/>
            <person name="Goeker M."/>
            <person name="Salamov A.A."/>
            <person name="Wisecaver J.H."/>
            <person name="Long T.M."/>
            <person name="Calvey C.H."/>
            <person name="Aerts A.L."/>
            <person name="Barry K.W."/>
            <person name="Choi C."/>
            <person name="Clum A."/>
            <person name="Coughlan A.Y."/>
            <person name="Deshpande S."/>
            <person name="Douglass A.P."/>
            <person name="Hanson S.J."/>
            <person name="Klenk H.-P."/>
            <person name="LaButti K.M."/>
            <person name="Lapidus A."/>
            <person name="Lindquist E.A."/>
            <person name="Lipzen A.M."/>
            <person name="Meier-Kolthoff J.P."/>
            <person name="Ohm R.A."/>
            <person name="Otillar R.P."/>
            <person name="Pangilinan J.L."/>
            <person name="Peng Y."/>
            <person name="Rokas A."/>
            <person name="Rosa C.A."/>
            <person name="Scheuner C."/>
            <person name="Sibirny A.A."/>
            <person name="Slot J.C."/>
            <person name="Stielow J.B."/>
            <person name="Sun H."/>
            <person name="Kurtzman C.P."/>
            <person name="Blackwell M."/>
            <person name="Grigoriev I.V."/>
            <person name="Jeffries T.W."/>
        </authorList>
    </citation>
    <scope>NUCLEOTIDE SEQUENCE [LARGE SCALE GENOMIC DNA]</scope>
    <source>
        <strain evidence="10">NRRL Y-1626</strain>
    </source>
</reference>
<evidence type="ECO:0000256" key="6">
    <source>
        <dbReference type="ARBA" id="ARBA00023136"/>
    </source>
</evidence>
<name>A0A1B7TE84_9ASCO</name>
<dbReference type="Pfam" id="PF08571">
    <property type="entry name" value="Yos1"/>
    <property type="match status" value="1"/>
</dbReference>
<dbReference type="GO" id="GO:0006888">
    <property type="term" value="P:endoplasmic reticulum to Golgi vesicle-mediated transport"/>
    <property type="evidence" value="ECO:0007669"/>
    <property type="project" value="TreeGrafter"/>
</dbReference>
<dbReference type="PANTHER" id="PTHR15858:SF0">
    <property type="entry name" value="IMMEDIATE EARLY RESPONSE 3-INTERACTING PROTEIN 1"/>
    <property type="match status" value="1"/>
</dbReference>
<keyword evidence="4" id="KW-0653">Protein transport</keyword>
<proteinExistence type="inferred from homology"/>
<comment type="subcellular location">
    <subcellularLocation>
        <location evidence="1">Membrane</location>
    </subcellularLocation>
</comment>
<keyword evidence="3 8" id="KW-0812">Transmembrane</keyword>
<evidence type="ECO:0000256" key="1">
    <source>
        <dbReference type="ARBA" id="ARBA00004370"/>
    </source>
</evidence>
<dbReference type="OrthoDB" id="15356at2759"/>
<dbReference type="InterPro" id="IPR013880">
    <property type="entry name" value="Yos1"/>
</dbReference>
<dbReference type="GO" id="GO:0015031">
    <property type="term" value="P:protein transport"/>
    <property type="evidence" value="ECO:0007669"/>
    <property type="project" value="UniProtKB-KW"/>
</dbReference>
<comment type="similarity">
    <text evidence="7">Belongs to the YOS1 family.</text>
</comment>
<dbReference type="Proteomes" id="UP000092321">
    <property type="component" value="Unassembled WGS sequence"/>
</dbReference>
<evidence type="ECO:0000256" key="2">
    <source>
        <dbReference type="ARBA" id="ARBA00022448"/>
    </source>
</evidence>
<evidence type="ECO:0000256" key="7">
    <source>
        <dbReference type="ARBA" id="ARBA00024203"/>
    </source>
</evidence>
<evidence type="ECO:0000256" key="8">
    <source>
        <dbReference type="SAM" id="Phobius"/>
    </source>
</evidence>
<dbReference type="GO" id="GO:0030134">
    <property type="term" value="C:COPII-coated ER to Golgi transport vesicle"/>
    <property type="evidence" value="ECO:0007669"/>
    <property type="project" value="TreeGrafter"/>
</dbReference>